<keyword evidence="2" id="KW-1185">Reference proteome</keyword>
<name>A0A2T5V1M1_9HYPH</name>
<evidence type="ECO:0000313" key="2">
    <source>
        <dbReference type="Proteomes" id="UP000244081"/>
    </source>
</evidence>
<evidence type="ECO:0008006" key="3">
    <source>
        <dbReference type="Google" id="ProtNLM"/>
    </source>
</evidence>
<sequence>MPATDDTGFDLPFDDLTRFRSEMRLLNSSAGDFSRVLSGALKGAVSDGKRLDDVLRQAALSFSSSLVSRSLSSLTSTLTSTLTNALSGGGSTTAFAKGGTVRAFAQGGVVAAPTYFPMSDGGTGLAGEAGAEAILPLARGADGRLGVRGASGSASGSGGVAITFNVSTPDAESFARSELQLSRMVARVAGRGQRGL</sequence>
<dbReference type="OrthoDB" id="8448547at2"/>
<accession>A0A2T5V1M1</accession>
<dbReference type="Proteomes" id="UP000244081">
    <property type="component" value="Unassembled WGS sequence"/>
</dbReference>
<dbReference type="EMBL" id="QAYG01000010">
    <property type="protein sequence ID" value="PTW57653.1"/>
    <property type="molecule type" value="Genomic_DNA"/>
</dbReference>
<proteinExistence type="predicted"/>
<dbReference type="RefSeq" id="WP_107991524.1">
    <property type="nucleotide sequence ID" value="NZ_QAYG01000010.1"/>
</dbReference>
<gene>
    <name evidence="1" type="ORF">C8N35_110132</name>
</gene>
<comment type="caution">
    <text evidence="1">The sequence shown here is derived from an EMBL/GenBank/DDBJ whole genome shotgun (WGS) entry which is preliminary data.</text>
</comment>
<evidence type="ECO:0000313" key="1">
    <source>
        <dbReference type="EMBL" id="PTW57653.1"/>
    </source>
</evidence>
<dbReference type="AlphaFoldDB" id="A0A2T5V1M1"/>
<reference evidence="1 2" key="1">
    <citation type="submission" date="2018-04" db="EMBL/GenBank/DDBJ databases">
        <title>Genomic Encyclopedia of Archaeal and Bacterial Type Strains, Phase II (KMG-II): from individual species to whole genera.</title>
        <authorList>
            <person name="Goeker M."/>
        </authorList>
    </citation>
    <scope>NUCLEOTIDE SEQUENCE [LARGE SCALE GENOMIC DNA]</scope>
    <source>
        <strain evidence="1 2">DSM 23382</strain>
    </source>
</reference>
<organism evidence="1 2">
    <name type="scientific">Breoghania corrubedonensis</name>
    <dbReference type="NCBI Taxonomy" id="665038"/>
    <lineage>
        <taxon>Bacteria</taxon>
        <taxon>Pseudomonadati</taxon>
        <taxon>Pseudomonadota</taxon>
        <taxon>Alphaproteobacteria</taxon>
        <taxon>Hyphomicrobiales</taxon>
        <taxon>Stappiaceae</taxon>
        <taxon>Breoghania</taxon>
    </lineage>
</organism>
<protein>
    <recommendedName>
        <fullName evidence="3">Lambda family phage tail tape measure protein</fullName>
    </recommendedName>
</protein>